<dbReference type="EMBL" id="CP041186">
    <property type="protein sequence ID" value="QDG53478.1"/>
    <property type="molecule type" value="Genomic_DNA"/>
</dbReference>
<evidence type="ECO:0000313" key="1">
    <source>
        <dbReference type="EMBL" id="QDG53478.1"/>
    </source>
</evidence>
<organism evidence="1 2">
    <name type="scientific">Persicimonas caeni</name>
    <dbReference type="NCBI Taxonomy" id="2292766"/>
    <lineage>
        <taxon>Bacteria</taxon>
        <taxon>Deltaproteobacteria</taxon>
        <taxon>Bradymonadales</taxon>
        <taxon>Bradymonadaceae</taxon>
        <taxon>Persicimonas</taxon>
    </lineage>
</organism>
<gene>
    <name evidence="1" type="ORF">FIV42_22850</name>
</gene>
<sequence>MHYDVYKYRTQAARDLAWALTSPSMMAHELAVDERWGELELARNQGLMSRLDDRGSELIHALRNRQSGRLGEYFEILLITWLDQIPPATIVASNQQVSRGGHTIGEFDLVFRRDRVVHHWELAIKFYLGHPGPHGEQSWYGPNPRDRLDKKWRKMCRHQLRLADKPAGKETLQKLGVDEPVEPAAFIKGYLFEPLDEAFAVDHHPHTNPHGLRGWWVHRGALADFEERLDPTGERRWVTLSRLRWMSPACPFDDDTLMSFSMLHGTLPPNRASLVAGLEETEDGWREVTRGFVVPGRWPRR</sequence>
<accession>A0A5B8YGJ0</accession>
<name>A0A4Y6PYT7_PERCE</name>
<proteinExistence type="predicted"/>
<keyword evidence="2" id="KW-1185">Reference proteome</keyword>
<dbReference type="OrthoDB" id="378654at2"/>
<dbReference type="Proteomes" id="UP000315995">
    <property type="component" value="Chromosome"/>
</dbReference>
<reference evidence="1 2" key="1">
    <citation type="submission" date="2019-06" db="EMBL/GenBank/DDBJ databases">
        <title>Persicimonas caeni gen. nov., sp. nov., a predatory bacterium isolated from solar saltern.</title>
        <authorList>
            <person name="Wang S."/>
        </authorList>
    </citation>
    <scope>NUCLEOTIDE SEQUENCE [LARGE SCALE GENOMIC DNA]</scope>
    <source>
        <strain evidence="1 2">YN101</strain>
    </source>
</reference>
<dbReference type="AlphaFoldDB" id="A0A4Y6PYT7"/>
<dbReference type="Pfam" id="PF08907">
    <property type="entry name" value="DUF1853"/>
    <property type="match status" value="1"/>
</dbReference>
<protein>
    <submittedName>
        <fullName evidence="1">DUF1853 family protein</fullName>
    </submittedName>
</protein>
<accession>A0A4Y6PYT7</accession>
<dbReference type="InterPro" id="IPR015003">
    <property type="entry name" value="DUF1853"/>
</dbReference>
<evidence type="ECO:0000313" key="2">
    <source>
        <dbReference type="Proteomes" id="UP000315995"/>
    </source>
</evidence>
<dbReference type="RefSeq" id="WP_141199934.1">
    <property type="nucleotide sequence ID" value="NZ_CP041186.1"/>
</dbReference>